<organism evidence="3 4">
    <name type="scientific">Ohtaekwangia kribbensis</name>
    <dbReference type="NCBI Taxonomy" id="688913"/>
    <lineage>
        <taxon>Bacteria</taxon>
        <taxon>Pseudomonadati</taxon>
        <taxon>Bacteroidota</taxon>
        <taxon>Cytophagia</taxon>
        <taxon>Cytophagales</taxon>
        <taxon>Fulvivirgaceae</taxon>
        <taxon>Ohtaekwangia</taxon>
    </lineage>
</organism>
<protein>
    <submittedName>
        <fullName evidence="3">SRPBCC domain-containing protein</fullName>
    </submittedName>
</protein>
<sequence>MVQINESINDTAKRQVVITRVLNAPRELVFKAFTDPKHLVRWYAPVGCTLHIASFDAREGGAFHTCIRSTQHHDCWCKGIFLEVAEPKRLVYTMAVADEQGNLVSPADAGMDPEWPAETVVTITFEEHDGSTKVTLHQTALESVAKRTGAYPSWLQMLDNLEEELKYVQ</sequence>
<accession>A0ABW3K1U7</accession>
<comment type="caution">
    <text evidence="3">The sequence shown here is derived from an EMBL/GenBank/DDBJ whole genome shotgun (WGS) entry which is preliminary data.</text>
</comment>
<name>A0ABW3K1U7_9BACT</name>
<dbReference type="InterPro" id="IPR013538">
    <property type="entry name" value="ASHA1/2-like_C"/>
</dbReference>
<dbReference type="RefSeq" id="WP_377579363.1">
    <property type="nucleotide sequence ID" value="NZ_JBHTKA010000003.1"/>
</dbReference>
<dbReference type="InterPro" id="IPR023393">
    <property type="entry name" value="START-like_dom_sf"/>
</dbReference>
<dbReference type="Pfam" id="PF08327">
    <property type="entry name" value="AHSA1"/>
    <property type="match status" value="1"/>
</dbReference>
<feature type="domain" description="Activator of Hsp90 ATPase homologue 1/2-like C-terminal" evidence="2">
    <location>
        <begin position="23"/>
        <end position="165"/>
    </location>
</feature>
<comment type="similarity">
    <text evidence="1">Belongs to the AHA1 family.</text>
</comment>
<dbReference type="Gene3D" id="3.30.530.20">
    <property type="match status" value="1"/>
</dbReference>
<keyword evidence="4" id="KW-1185">Reference proteome</keyword>
<evidence type="ECO:0000313" key="3">
    <source>
        <dbReference type="EMBL" id="MFD1000072.1"/>
    </source>
</evidence>
<reference evidence="4" key="1">
    <citation type="journal article" date="2019" name="Int. J. Syst. Evol. Microbiol.">
        <title>The Global Catalogue of Microorganisms (GCM) 10K type strain sequencing project: providing services to taxonomists for standard genome sequencing and annotation.</title>
        <authorList>
            <consortium name="The Broad Institute Genomics Platform"/>
            <consortium name="The Broad Institute Genome Sequencing Center for Infectious Disease"/>
            <person name="Wu L."/>
            <person name="Ma J."/>
        </authorList>
    </citation>
    <scope>NUCLEOTIDE SEQUENCE [LARGE SCALE GENOMIC DNA]</scope>
    <source>
        <strain evidence="4">CCUG 58938</strain>
    </source>
</reference>
<dbReference type="Proteomes" id="UP001597112">
    <property type="component" value="Unassembled WGS sequence"/>
</dbReference>
<gene>
    <name evidence="3" type="ORF">ACFQ21_12185</name>
</gene>
<proteinExistence type="inferred from homology"/>
<dbReference type="SUPFAM" id="SSF55961">
    <property type="entry name" value="Bet v1-like"/>
    <property type="match status" value="1"/>
</dbReference>
<evidence type="ECO:0000259" key="2">
    <source>
        <dbReference type="Pfam" id="PF08327"/>
    </source>
</evidence>
<evidence type="ECO:0000256" key="1">
    <source>
        <dbReference type="ARBA" id="ARBA00006817"/>
    </source>
</evidence>
<evidence type="ECO:0000313" key="4">
    <source>
        <dbReference type="Proteomes" id="UP001597112"/>
    </source>
</evidence>
<dbReference type="EMBL" id="JBHTKA010000003">
    <property type="protein sequence ID" value="MFD1000072.1"/>
    <property type="molecule type" value="Genomic_DNA"/>
</dbReference>
<dbReference type="CDD" id="cd07814">
    <property type="entry name" value="SRPBCC_CalC_Aha1-like"/>
    <property type="match status" value="1"/>
</dbReference>